<dbReference type="CDD" id="cd08459">
    <property type="entry name" value="PBP2_DntR_NahR_LinR_like"/>
    <property type="match status" value="1"/>
</dbReference>
<protein>
    <submittedName>
        <fullName evidence="6">Transcriptional regulator</fullName>
    </submittedName>
</protein>
<feature type="domain" description="LysR substrate-binding" evidence="5">
    <location>
        <begin position="35"/>
        <end position="237"/>
    </location>
</feature>
<dbReference type="PANTHER" id="PTHR30118:SF15">
    <property type="entry name" value="TRANSCRIPTIONAL REGULATORY PROTEIN"/>
    <property type="match status" value="1"/>
</dbReference>
<evidence type="ECO:0000313" key="7">
    <source>
        <dbReference type="Proteomes" id="UP000321726"/>
    </source>
</evidence>
<gene>
    <name evidence="6" type="ORF">HCU01_39970</name>
</gene>
<evidence type="ECO:0000313" key="6">
    <source>
        <dbReference type="EMBL" id="GEN26048.1"/>
    </source>
</evidence>
<accession>A0ABQ0WNI6</accession>
<proteinExistence type="inferred from homology"/>
<keyword evidence="7" id="KW-1185">Reference proteome</keyword>
<keyword evidence="2" id="KW-0805">Transcription regulation</keyword>
<dbReference type="SUPFAM" id="SSF53850">
    <property type="entry name" value="Periplasmic binding protein-like II"/>
    <property type="match status" value="1"/>
</dbReference>
<sequence>MQPTYSADKLYEVFRVSVMNIELAISSTREFDPSQSRRTFRIALSDLGEIFLLPILMKAFRELAPKVSIDVVPMEVGQVEEWLLKGRIDAAVGNLTFLKGKVQSLPVFEEFYSCLVCAKHPRIGSKMTLDKFLGESHVSVSHTTGHSMVEEMLKKLEVSRHVALNIPHFSALPSIIPGSELVACLPSRVAGMFAENGEMRVMALPFDLPTFEVGVYWENKLGDSSEQQWLCHTMRRVLEVL</sequence>
<dbReference type="Pfam" id="PF03466">
    <property type="entry name" value="LysR_substrate"/>
    <property type="match status" value="1"/>
</dbReference>
<keyword evidence="4" id="KW-0804">Transcription</keyword>
<evidence type="ECO:0000256" key="1">
    <source>
        <dbReference type="ARBA" id="ARBA00009437"/>
    </source>
</evidence>
<dbReference type="Proteomes" id="UP000321726">
    <property type="component" value="Unassembled WGS sequence"/>
</dbReference>
<evidence type="ECO:0000256" key="4">
    <source>
        <dbReference type="ARBA" id="ARBA00023163"/>
    </source>
</evidence>
<evidence type="ECO:0000259" key="5">
    <source>
        <dbReference type="Pfam" id="PF03466"/>
    </source>
</evidence>
<organism evidence="6 7">
    <name type="scientific">Halomonas cupida</name>
    <dbReference type="NCBI Taxonomy" id="44933"/>
    <lineage>
        <taxon>Bacteria</taxon>
        <taxon>Pseudomonadati</taxon>
        <taxon>Pseudomonadota</taxon>
        <taxon>Gammaproteobacteria</taxon>
        <taxon>Oceanospirillales</taxon>
        <taxon>Halomonadaceae</taxon>
        <taxon>Halomonas</taxon>
    </lineage>
</organism>
<evidence type="ECO:0000256" key="3">
    <source>
        <dbReference type="ARBA" id="ARBA00023125"/>
    </source>
</evidence>
<reference evidence="6 7" key="1">
    <citation type="submission" date="2019-07" db="EMBL/GenBank/DDBJ databases">
        <title>Whole genome shotgun sequence of Halomonas cupida NBRC 102219.</title>
        <authorList>
            <person name="Hosoyama A."/>
            <person name="Uohara A."/>
            <person name="Ohji S."/>
            <person name="Ichikawa N."/>
        </authorList>
    </citation>
    <scope>NUCLEOTIDE SEQUENCE [LARGE SCALE GENOMIC DNA]</scope>
    <source>
        <strain evidence="6 7">NBRC 102219</strain>
    </source>
</reference>
<keyword evidence="3" id="KW-0238">DNA-binding</keyword>
<dbReference type="InterPro" id="IPR050389">
    <property type="entry name" value="LysR-type_TF"/>
</dbReference>
<dbReference type="Gene3D" id="3.40.190.10">
    <property type="entry name" value="Periplasmic binding protein-like II"/>
    <property type="match status" value="2"/>
</dbReference>
<comment type="similarity">
    <text evidence="1">Belongs to the LysR transcriptional regulatory family.</text>
</comment>
<comment type="caution">
    <text evidence="6">The sequence shown here is derived from an EMBL/GenBank/DDBJ whole genome shotgun (WGS) entry which is preliminary data.</text>
</comment>
<dbReference type="InterPro" id="IPR005119">
    <property type="entry name" value="LysR_subst-bd"/>
</dbReference>
<evidence type="ECO:0000256" key="2">
    <source>
        <dbReference type="ARBA" id="ARBA00023015"/>
    </source>
</evidence>
<dbReference type="EMBL" id="BJXU01000186">
    <property type="protein sequence ID" value="GEN26048.1"/>
    <property type="molecule type" value="Genomic_DNA"/>
</dbReference>
<name>A0ABQ0WNI6_9GAMM</name>
<dbReference type="PANTHER" id="PTHR30118">
    <property type="entry name" value="HTH-TYPE TRANSCRIPTIONAL REGULATOR LEUO-RELATED"/>
    <property type="match status" value="1"/>
</dbReference>